<evidence type="ECO:0008006" key="3">
    <source>
        <dbReference type="Google" id="ProtNLM"/>
    </source>
</evidence>
<gene>
    <name evidence="1" type="ORF">LL038_03375</name>
</gene>
<organism evidence="1 2">
    <name type="scientific">Clostridium estertheticum</name>
    <dbReference type="NCBI Taxonomy" id="238834"/>
    <lineage>
        <taxon>Bacteria</taxon>
        <taxon>Bacillati</taxon>
        <taxon>Bacillota</taxon>
        <taxon>Clostridia</taxon>
        <taxon>Eubacteriales</taxon>
        <taxon>Clostridiaceae</taxon>
        <taxon>Clostridium</taxon>
    </lineage>
</organism>
<protein>
    <recommendedName>
        <fullName evidence="3">DUF5659 domain-containing protein</fullName>
    </recommendedName>
</protein>
<dbReference type="EMBL" id="CP086239">
    <property type="protein sequence ID" value="WAG61307.1"/>
    <property type="molecule type" value="Genomic_DNA"/>
</dbReference>
<evidence type="ECO:0000313" key="2">
    <source>
        <dbReference type="Proteomes" id="UP001164733"/>
    </source>
</evidence>
<name>A0AA47EJD7_9CLOT</name>
<reference evidence="1" key="1">
    <citation type="submission" date="2021-11" db="EMBL/GenBank/DDBJ databases">
        <title>Clostridia strains as spoilage organisms.</title>
        <authorList>
            <person name="Wambui J."/>
            <person name="Stevens M.J.A."/>
            <person name="Stephan R."/>
        </authorList>
    </citation>
    <scope>NUCLEOTIDE SEQUENCE</scope>
    <source>
        <strain evidence="1">CF009</strain>
    </source>
</reference>
<proteinExistence type="predicted"/>
<accession>A0AA47EJD7</accession>
<dbReference type="Proteomes" id="UP001164733">
    <property type="component" value="Chromosome"/>
</dbReference>
<evidence type="ECO:0000313" key="1">
    <source>
        <dbReference type="EMBL" id="WAG61307.1"/>
    </source>
</evidence>
<sequence length="61" mass="7201">MENKKYYNIEKKTLAEALNFIGFKFYRYTGDSGKTIYGFVDGEDFRKAMNGLFELRTSIRN</sequence>
<dbReference type="AlphaFoldDB" id="A0AA47EJD7"/>
<dbReference type="RefSeq" id="WP_216120045.1">
    <property type="nucleotide sequence ID" value="NZ_CP086239.1"/>
</dbReference>